<evidence type="ECO:0000313" key="3">
    <source>
        <dbReference type="Proteomes" id="UP000018747"/>
    </source>
</evidence>
<gene>
    <name evidence="2" type="ORF">LEP1GSC062_0205</name>
</gene>
<accession>V6I589</accession>
<sequence length="88" mass="9905">MAIIEQAIKVKKCSWVNVVLDNSCPPLKPMAKRRYIEKNLDSDSGITKSDLKKTTPIPRKKNNTGGFNTFSKIACVFIISQLHDLRIS</sequence>
<protein>
    <submittedName>
        <fullName evidence="2">Uncharacterized protein</fullName>
    </submittedName>
</protein>
<organism evidence="2 3">
    <name type="scientific">Leptospira alexanderi serovar Manhao 3 str. L 60</name>
    <dbReference type="NCBI Taxonomy" id="1049759"/>
    <lineage>
        <taxon>Bacteria</taxon>
        <taxon>Pseudomonadati</taxon>
        <taxon>Spirochaetota</taxon>
        <taxon>Spirochaetia</taxon>
        <taxon>Leptospirales</taxon>
        <taxon>Leptospiraceae</taxon>
        <taxon>Leptospira</taxon>
    </lineage>
</organism>
<comment type="caution">
    <text evidence="2">The sequence shown here is derived from an EMBL/GenBank/DDBJ whole genome shotgun (WGS) entry which is preliminary data.</text>
</comment>
<proteinExistence type="predicted"/>
<dbReference type="EMBL" id="AHMT02000061">
    <property type="protein sequence ID" value="EQA60449.1"/>
    <property type="molecule type" value="Genomic_DNA"/>
</dbReference>
<dbReference type="AlphaFoldDB" id="V6I589"/>
<reference evidence="2" key="1">
    <citation type="submission" date="2013-05" db="EMBL/GenBank/DDBJ databases">
        <authorList>
            <person name="Harkins D.M."/>
            <person name="Durkin A.S."/>
            <person name="Brinkac L.M."/>
            <person name="Haft D.H."/>
            <person name="Selengut J.D."/>
            <person name="Sanka R."/>
            <person name="DePew J."/>
            <person name="Purushe J."/>
            <person name="Hartskeerl R.A."/>
            <person name="Ahmed A."/>
            <person name="van der Linden H."/>
            <person name="Goris M.G.A."/>
            <person name="Vinetz J.M."/>
            <person name="Sutton G.G."/>
            <person name="Nierman W.C."/>
            <person name="Fouts D.E."/>
        </authorList>
    </citation>
    <scope>NUCLEOTIDE SEQUENCE [LARGE SCALE GENOMIC DNA]</scope>
    <source>
        <strain evidence="2">L 60</strain>
    </source>
</reference>
<dbReference type="Proteomes" id="UP000018747">
    <property type="component" value="Unassembled WGS sequence"/>
</dbReference>
<feature type="region of interest" description="Disordered" evidence="1">
    <location>
        <begin position="47"/>
        <end position="66"/>
    </location>
</feature>
<evidence type="ECO:0000313" key="2">
    <source>
        <dbReference type="EMBL" id="EQA60449.1"/>
    </source>
</evidence>
<keyword evidence="3" id="KW-1185">Reference proteome</keyword>
<name>V6I589_9LEPT</name>
<evidence type="ECO:0000256" key="1">
    <source>
        <dbReference type="SAM" id="MobiDB-lite"/>
    </source>
</evidence>